<dbReference type="Gene3D" id="1.10.10.10">
    <property type="entry name" value="Winged helix-like DNA-binding domain superfamily/Winged helix DNA-binding domain"/>
    <property type="match status" value="1"/>
</dbReference>
<evidence type="ECO:0000256" key="2">
    <source>
        <dbReference type="ARBA" id="ARBA00023125"/>
    </source>
</evidence>
<dbReference type="InterPro" id="IPR036390">
    <property type="entry name" value="WH_DNA-bd_sf"/>
</dbReference>
<organism evidence="5 6">
    <name type="scientific">Streptomyces anandii</name>
    <dbReference type="NCBI Taxonomy" id="285454"/>
    <lineage>
        <taxon>Bacteria</taxon>
        <taxon>Bacillati</taxon>
        <taxon>Actinomycetota</taxon>
        <taxon>Actinomycetes</taxon>
        <taxon>Kitasatosporales</taxon>
        <taxon>Streptomycetaceae</taxon>
        <taxon>Streptomyces</taxon>
    </lineage>
</organism>
<keyword evidence="6" id="KW-1185">Reference proteome</keyword>
<dbReference type="CDD" id="cd00090">
    <property type="entry name" value="HTH_ARSR"/>
    <property type="match status" value="1"/>
</dbReference>
<evidence type="ECO:0000259" key="4">
    <source>
        <dbReference type="SMART" id="SM00418"/>
    </source>
</evidence>
<dbReference type="InterPro" id="IPR011991">
    <property type="entry name" value="ArsR-like_HTH"/>
</dbReference>
<feature type="domain" description="HTH arsR-type" evidence="4">
    <location>
        <begin position="17"/>
        <end position="94"/>
    </location>
</feature>
<dbReference type="Pfam" id="PF12840">
    <property type="entry name" value="HTH_20"/>
    <property type="match status" value="1"/>
</dbReference>
<comment type="caution">
    <text evidence="5">The sequence shown here is derived from an EMBL/GenBank/DDBJ whole genome shotgun (WGS) entry which is preliminary data.</text>
</comment>
<reference evidence="5 6" key="1">
    <citation type="submission" date="2024-09" db="EMBL/GenBank/DDBJ databases">
        <title>The Natural Products Discovery Center: Release of the First 8490 Sequenced Strains for Exploring Actinobacteria Biosynthetic Diversity.</title>
        <authorList>
            <person name="Kalkreuter E."/>
            <person name="Kautsar S.A."/>
            <person name="Yang D."/>
            <person name="Bader C.D."/>
            <person name="Teijaro C.N."/>
            <person name="Fluegel L."/>
            <person name="Davis C.M."/>
            <person name="Simpson J.R."/>
            <person name="Lauterbach L."/>
            <person name="Steele A.D."/>
            <person name="Gui C."/>
            <person name="Meng S."/>
            <person name="Li G."/>
            <person name="Viehrig K."/>
            <person name="Ye F."/>
            <person name="Su P."/>
            <person name="Kiefer A.F."/>
            <person name="Nichols A."/>
            <person name="Cepeda A.J."/>
            <person name="Yan W."/>
            <person name="Fan B."/>
            <person name="Jiang Y."/>
            <person name="Adhikari A."/>
            <person name="Zheng C.-J."/>
            <person name="Schuster L."/>
            <person name="Cowan T.M."/>
            <person name="Smanski M.J."/>
            <person name="Chevrette M.G."/>
            <person name="De Carvalho L.P.S."/>
            <person name="Shen B."/>
        </authorList>
    </citation>
    <scope>NUCLEOTIDE SEQUENCE [LARGE SCALE GENOMIC DNA]</scope>
    <source>
        <strain evidence="5 6">NPDC059500</strain>
    </source>
</reference>
<dbReference type="InterPro" id="IPR001845">
    <property type="entry name" value="HTH_ArsR_DNA-bd_dom"/>
</dbReference>
<sequence length="115" mass="12731">MRSQLYHPDRREISLDKVLHALSDPIRRDIARVMHTEGSRTCGQLDYPIAKSTLSHHLKVLRESGVMHTEVRGTTRIITLRRDDLEARFPGLLDAVQVTSPAPDGEPAGAVAALA</sequence>
<dbReference type="RefSeq" id="WP_381827981.1">
    <property type="nucleotide sequence ID" value="NZ_JBHYTS010000009.1"/>
</dbReference>
<proteinExistence type="predicted"/>
<dbReference type="SUPFAM" id="SSF46785">
    <property type="entry name" value="Winged helix' DNA-binding domain"/>
    <property type="match status" value="1"/>
</dbReference>
<dbReference type="InterPro" id="IPR051081">
    <property type="entry name" value="HTH_MetalResp_TranReg"/>
</dbReference>
<evidence type="ECO:0000256" key="3">
    <source>
        <dbReference type="ARBA" id="ARBA00023163"/>
    </source>
</evidence>
<dbReference type="PANTHER" id="PTHR33154">
    <property type="entry name" value="TRANSCRIPTIONAL REGULATOR, ARSR FAMILY"/>
    <property type="match status" value="1"/>
</dbReference>
<dbReference type="EMBL" id="JBHYTS010000009">
    <property type="protein sequence ID" value="MFE1750527.1"/>
    <property type="molecule type" value="Genomic_DNA"/>
</dbReference>
<dbReference type="SMART" id="SM00418">
    <property type="entry name" value="HTH_ARSR"/>
    <property type="match status" value="1"/>
</dbReference>
<evidence type="ECO:0000313" key="5">
    <source>
        <dbReference type="EMBL" id="MFE1750527.1"/>
    </source>
</evidence>
<keyword evidence="2" id="KW-0238">DNA-binding</keyword>
<name>A0ABW6H1P0_9ACTN</name>
<dbReference type="InterPro" id="IPR036388">
    <property type="entry name" value="WH-like_DNA-bd_sf"/>
</dbReference>
<dbReference type="PRINTS" id="PR00778">
    <property type="entry name" value="HTHARSR"/>
</dbReference>
<dbReference type="PANTHER" id="PTHR33154:SF12">
    <property type="entry name" value="TRANSCRIPTIONAL REGULATORY PROTEIN"/>
    <property type="match status" value="1"/>
</dbReference>
<keyword evidence="1" id="KW-0805">Transcription regulation</keyword>
<accession>A0ABW6H1P0</accession>
<protein>
    <submittedName>
        <fullName evidence="5">ArsR/SmtB family transcription factor</fullName>
    </submittedName>
</protein>
<evidence type="ECO:0000256" key="1">
    <source>
        <dbReference type="ARBA" id="ARBA00023015"/>
    </source>
</evidence>
<dbReference type="Proteomes" id="UP001599756">
    <property type="component" value="Unassembled WGS sequence"/>
</dbReference>
<gene>
    <name evidence="5" type="ORF">ACFW88_08315</name>
</gene>
<keyword evidence="3" id="KW-0804">Transcription</keyword>
<evidence type="ECO:0000313" key="6">
    <source>
        <dbReference type="Proteomes" id="UP001599756"/>
    </source>
</evidence>